<proteinExistence type="predicted"/>
<gene>
    <name evidence="1" type="ORF">RBWH47_03872</name>
</gene>
<evidence type="ECO:0000313" key="2">
    <source>
        <dbReference type="Proteomes" id="UP000006222"/>
    </source>
</evidence>
<dbReference type="EMBL" id="AFAR01000001">
    <property type="protein sequence ID" value="EGF29954.1"/>
    <property type="molecule type" value="Genomic_DNA"/>
</dbReference>
<organism evidence="1 2">
    <name type="scientific">Rhodopirellula baltica WH47</name>
    <dbReference type="NCBI Taxonomy" id="991778"/>
    <lineage>
        <taxon>Bacteria</taxon>
        <taxon>Pseudomonadati</taxon>
        <taxon>Planctomycetota</taxon>
        <taxon>Planctomycetia</taxon>
        <taxon>Pirellulales</taxon>
        <taxon>Pirellulaceae</taxon>
        <taxon>Rhodopirellula</taxon>
    </lineage>
</organism>
<dbReference type="Proteomes" id="UP000006222">
    <property type="component" value="Unassembled WGS sequence"/>
</dbReference>
<dbReference type="AlphaFoldDB" id="F2AK86"/>
<protein>
    <submittedName>
        <fullName evidence="1">Uncharacterized protein</fullName>
    </submittedName>
</protein>
<comment type="caution">
    <text evidence="1">The sequence shown here is derived from an EMBL/GenBank/DDBJ whole genome shotgun (WGS) entry which is preliminary data.</text>
</comment>
<sequence>MIYLYRSLNAPEATPAEPDAMADSDDLARRIISLQERIARLDSKPSQGESS</sequence>
<name>F2AK86_RHOBT</name>
<accession>F2AK86</accession>
<evidence type="ECO:0000313" key="1">
    <source>
        <dbReference type="EMBL" id="EGF29954.1"/>
    </source>
</evidence>
<reference evidence="1 2" key="1">
    <citation type="journal article" date="2013" name="Mar. Genomics">
        <title>Expression of sulfatases in Rhodopirellula baltica and the diversity of sulfatases in the genus Rhodopirellula.</title>
        <authorList>
            <person name="Wegner C.E."/>
            <person name="Richter-Heitmann T."/>
            <person name="Klindworth A."/>
            <person name="Klockow C."/>
            <person name="Richter M."/>
            <person name="Achstetter T."/>
            <person name="Glockner F.O."/>
            <person name="Harder J."/>
        </authorList>
    </citation>
    <scope>NUCLEOTIDE SEQUENCE [LARGE SCALE GENOMIC DNA]</scope>
    <source>
        <strain evidence="1 2">WH47</strain>
    </source>
</reference>
<dbReference type="PATRIC" id="fig|991778.3.peg.56"/>